<dbReference type="InterPro" id="IPR007110">
    <property type="entry name" value="Ig-like_dom"/>
</dbReference>
<dbReference type="PANTHER" id="PTHR23266">
    <property type="entry name" value="IMMUNOGLOBULIN HEAVY CHAIN"/>
    <property type="match status" value="1"/>
</dbReference>
<evidence type="ECO:0000259" key="4">
    <source>
        <dbReference type="PROSITE" id="PS50835"/>
    </source>
</evidence>
<gene>
    <name evidence="5" type="primary">Ighv343</name>
    <name evidence="5" type="ORF">DASBRO_R11884</name>
</gene>
<dbReference type="Gene3D" id="2.60.40.10">
    <property type="entry name" value="Immunoglobulins"/>
    <property type="match status" value="1"/>
</dbReference>
<dbReference type="GO" id="GO:0019814">
    <property type="term" value="C:immunoglobulin complex"/>
    <property type="evidence" value="ECO:0007669"/>
    <property type="project" value="UniProtKB-KW"/>
</dbReference>
<keyword evidence="6" id="KW-1185">Reference proteome</keyword>
<evidence type="ECO:0000256" key="1">
    <source>
        <dbReference type="ARBA" id="ARBA00022859"/>
    </source>
</evidence>
<dbReference type="InterPro" id="IPR050199">
    <property type="entry name" value="IgHV"/>
</dbReference>
<keyword evidence="1" id="KW-0391">Immunity</keyword>
<feature type="non-terminal residue" evidence="5">
    <location>
        <position position="1"/>
    </location>
</feature>
<evidence type="ECO:0000256" key="2">
    <source>
        <dbReference type="ARBA" id="ARBA00023130"/>
    </source>
</evidence>
<keyword evidence="3" id="KW-1280">Immunoglobulin</keyword>
<evidence type="ECO:0000256" key="3">
    <source>
        <dbReference type="ARBA" id="ARBA00043265"/>
    </source>
</evidence>
<proteinExistence type="predicted"/>
<dbReference type="InterPro" id="IPR036179">
    <property type="entry name" value="Ig-like_dom_sf"/>
</dbReference>
<dbReference type="GO" id="GO:0002250">
    <property type="term" value="P:adaptive immune response"/>
    <property type="evidence" value="ECO:0007669"/>
    <property type="project" value="UniProtKB-KW"/>
</dbReference>
<organism evidence="5 6">
    <name type="scientific">Dasyornis broadbenti</name>
    <name type="common">rufous bristle-bird</name>
    <dbReference type="NCBI Taxonomy" id="243059"/>
    <lineage>
        <taxon>Eukaryota</taxon>
        <taxon>Metazoa</taxon>
        <taxon>Chordata</taxon>
        <taxon>Craniata</taxon>
        <taxon>Vertebrata</taxon>
        <taxon>Euteleostomi</taxon>
        <taxon>Archelosauria</taxon>
        <taxon>Archosauria</taxon>
        <taxon>Dinosauria</taxon>
        <taxon>Saurischia</taxon>
        <taxon>Theropoda</taxon>
        <taxon>Coelurosauria</taxon>
        <taxon>Aves</taxon>
        <taxon>Neognathae</taxon>
        <taxon>Neoaves</taxon>
        <taxon>Telluraves</taxon>
        <taxon>Australaves</taxon>
        <taxon>Passeriformes</taxon>
        <taxon>Meliphagoidea</taxon>
        <taxon>Dasyornithidae</taxon>
        <taxon>Dasyornis</taxon>
    </lineage>
</organism>
<dbReference type="EMBL" id="VZRN01000272">
    <property type="protein sequence ID" value="NWV73152.1"/>
    <property type="molecule type" value="Genomic_DNA"/>
</dbReference>
<accession>A0A7K6HCW0</accession>
<comment type="caution">
    <text evidence="5">The sequence shown here is derived from an EMBL/GenBank/DDBJ whole genome shotgun (WGS) entry which is preliminary data.</text>
</comment>
<dbReference type="PROSITE" id="PS50835">
    <property type="entry name" value="IG_LIKE"/>
    <property type="match status" value="1"/>
</dbReference>
<name>A0A7K6HCW0_9PASS</name>
<dbReference type="GO" id="GO:0005576">
    <property type="term" value="C:extracellular region"/>
    <property type="evidence" value="ECO:0007669"/>
    <property type="project" value="UniProtKB-ARBA"/>
</dbReference>
<dbReference type="SUPFAM" id="SSF48726">
    <property type="entry name" value="Immunoglobulin"/>
    <property type="match status" value="1"/>
</dbReference>
<protein>
    <submittedName>
        <fullName evidence="5">HV343 protein</fullName>
    </submittedName>
</protein>
<dbReference type="Pfam" id="PF07686">
    <property type="entry name" value="V-set"/>
    <property type="match status" value="1"/>
</dbReference>
<evidence type="ECO:0000313" key="5">
    <source>
        <dbReference type="EMBL" id="NWV73152.1"/>
    </source>
</evidence>
<dbReference type="AlphaFoldDB" id="A0A7K6HCW0"/>
<reference evidence="5 6" key="1">
    <citation type="submission" date="2019-09" db="EMBL/GenBank/DDBJ databases">
        <title>Bird 10,000 Genomes (B10K) Project - Family phase.</title>
        <authorList>
            <person name="Zhang G."/>
        </authorList>
    </citation>
    <scope>NUCLEOTIDE SEQUENCE [LARGE SCALE GENOMIC DNA]</scope>
    <source>
        <strain evidence="5">B10K-DU-029-49</strain>
        <tissue evidence="5">Liver</tissue>
    </source>
</reference>
<feature type="domain" description="Ig-like" evidence="4">
    <location>
        <begin position="1"/>
        <end position="90"/>
    </location>
</feature>
<dbReference type="SMART" id="SM00406">
    <property type="entry name" value="IGv"/>
    <property type="match status" value="1"/>
</dbReference>
<dbReference type="InterPro" id="IPR013106">
    <property type="entry name" value="Ig_V-set"/>
</dbReference>
<dbReference type="Proteomes" id="UP000521322">
    <property type="component" value="Unassembled WGS sequence"/>
</dbReference>
<evidence type="ECO:0000313" key="6">
    <source>
        <dbReference type="Proteomes" id="UP000521322"/>
    </source>
</evidence>
<keyword evidence="2" id="KW-1064">Adaptive immunity</keyword>
<dbReference type="InterPro" id="IPR013783">
    <property type="entry name" value="Ig-like_fold"/>
</dbReference>
<feature type="non-terminal residue" evidence="5">
    <location>
        <position position="90"/>
    </location>
</feature>
<sequence>GQGPPAPGASLTLVCRGSGFDFGKFNLYWIRQSPGKVLEWLGEITNDGGTTWYAASVRGRATISRDNGQSSVTLTLSSLGDGDSGSYFCA</sequence>